<feature type="region of interest" description="Disordered" evidence="1">
    <location>
        <begin position="38"/>
        <end position="87"/>
    </location>
</feature>
<dbReference type="Proteomes" id="UP001396334">
    <property type="component" value="Unassembled WGS sequence"/>
</dbReference>
<name>A0ABR2QGW6_9ROSI</name>
<evidence type="ECO:0000256" key="1">
    <source>
        <dbReference type="SAM" id="MobiDB-lite"/>
    </source>
</evidence>
<keyword evidence="3" id="KW-1185">Reference proteome</keyword>
<sequence length="146" mass="16307">MAMHVSFFKKHVNWSMRQVGPATRVGQRRTNSVLIGSRQRGGPAIEGPGGQVARGRRLNRAPDNQSVSHKRAQKPHSPDSPDCGLIQRRKPIMGHNFLMTPAQEEVIEEKNNPNRTRNYPRSGIPQSTIQMDYSVVGQTRVSTNVS</sequence>
<proteinExistence type="predicted"/>
<reference evidence="2 3" key="1">
    <citation type="journal article" date="2024" name="G3 (Bethesda)">
        <title>Genome assembly of Hibiscus sabdariffa L. provides insights into metabolisms of medicinal natural products.</title>
        <authorList>
            <person name="Kim T."/>
        </authorList>
    </citation>
    <scope>NUCLEOTIDE SEQUENCE [LARGE SCALE GENOMIC DNA]</scope>
    <source>
        <strain evidence="2">TK-2024</strain>
        <tissue evidence="2">Old leaves</tissue>
    </source>
</reference>
<gene>
    <name evidence="2" type="ORF">V6N11_082088</name>
</gene>
<accession>A0ABR2QGW6</accession>
<evidence type="ECO:0000313" key="3">
    <source>
        <dbReference type="Proteomes" id="UP001396334"/>
    </source>
</evidence>
<comment type="caution">
    <text evidence="2">The sequence shown here is derived from an EMBL/GenBank/DDBJ whole genome shotgun (WGS) entry which is preliminary data.</text>
</comment>
<dbReference type="EMBL" id="JBBPBN010000038">
    <property type="protein sequence ID" value="KAK8999950.1"/>
    <property type="molecule type" value="Genomic_DNA"/>
</dbReference>
<protein>
    <submittedName>
        <fullName evidence="2">Uncharacterized protein</fullName>
    </submittedName>
</protein>
<organism evidence="2 3">
    <name type="scientific">Hibiscus sabdariffa</name>
    <name type="common">roselle</name>
    <dbReference type="NCBI Taxonomy" id="183260"/>
    <lineage>
        <taxon>Eukaryota</taxon>
        <taxon>Viridiplantae</taxon>
        <taxon>Streptophyta</taxon>
        <taxon>Embryophyta</taxon>
        <taxon>Tracheophyta</taxon>
        <taxon>Spermatophyta</taxon>
        <taxon>Magnoliopsida</taxon>
        <taxon>eudicotyledons</taxon>
        <taxon>Gunneridae</taxon>
        <taxon>Pentapetalae</taxon>
        <taxon>rosids</taxon>
        <taxon>malvids</taxon>
        <taxon>Malvales</taxon>
        <taxon>Malvaceae</taxon>
        <taxon>Malvoideae</taxon>
        <taxon>Hibiscus</taxon>
    </lineage>
</organism>
<evidence type="ECO:0000313" key="2">
    <source>
        <dbReference type="EMBL" id="KAK8999950.1"/>
    </source>
</evidence>